<accession>A0A8S1E7S8</accession>
<evidence type="ECO:0000313" key="2">
    <source>
        <dbReference type="Proteomes" id="UP000494165"/>
    </source>
</evidence>
<organism evidence="1 2">
    <name type="scientific">Cloeon dipterum</name>
    <dbReference type="NCBI Taxonomy" id="197152"/>
    <lineage>
        <taxon>Eukaryota</taxon>
        <taxon>Metazoa</taxon>
        <taxon>Ecdysozoa</taxon>
        <taxon>Arthropoda</taxon>
        <taxon>Hexapoda</taxon>
        <taxon>Insecta</taxon>
        <taxon>Pterygota</taxon>
        <taxon>Palaeoptera</taxon>
        <taxon>Ephemeroptera</taxon>
        <taxon>Pisciforma</taxon>
        <taxon>Baetidae</taxon>
        <taxon>Cloeon</taxon>
    </lineage>
</organism>
<dbReference type="AlphaFoldDB" id="A0A8S1E7S8"/>
<evidence type="ECO:0000313" key="1">
    <source>
        <dbReference type="EMBL" id="CAB3389077.1"/>
    </source>
</evidence>
<dbReference type="EMBL" id="CADEPI010001172">
    <property type="protein sequence ID" value="CAB3389077.1"/>
    <property type="molecule type" value="Genomic_DNA"/>
</dbReference>
<sequence>MLVGKECRCLVNVEICVRTLGWTIMG</sequence>
<comment type="caution">
    <text evidence="1">The sequence shown here is derived from an EMBL/GenBank/DDBJ whole genome shotgun (WGS) entry which is preliminary data.</text>
</comment>
<proteinExistence type="predicted"/>
<keyword evidence="2" id="KW-1185">Reference proteome</keyword>
<dbReference type="Proteomes" id="UP000494165">
    <property type="component" value="Unassembled WGS sequence"/>
</dbReference>
<name>A0A8S1E7S8_9INSE</name>
<protein>
    <submittedName>
        <fullName evidence="1">Uncharacterized protein</fullName>
    </submittedName>
</protein>
<reference evidence="1 2" key="1">
    <citation type="submission" date="2020-04" db="EMBL/GenBank/DDBJ databases">
        <authorList>
            <person name="Alioto T."/>
            <person name="Alioto T."/>
            <person name="Gomez Garrido J."/>
        </authorList>
    </citation>
    <scope>NUCLEOTIDE SEQUENCE [LARGE SCALE GENOMIC DNA]</scope>
</reference>
<gene>
    <name evidence="1" type="ORF">CLODIP_2_CD02007</name>
</gene>
<feature type="non-terminal residue" evidence="1">
    <location>
        <position position="1"/>
    </location>
</feature>